<evidence type="ECO:0000256" key="1">
    <source>
        <dbReference type="ARBA" id="ARBA00003408"/>
    </source>
</evidence>
<dbReference type="PANTHER" id="PTHR43298">
    <property type="entry name" value="MULTIDRUG RESISTANCE PROTEIN NORM-RELATED"/>
    <property type="match status" value="1"/>
</dbReference>
<evidence type="ECO:0000256" key="3">
    <source>
        <dbReference type="ARBA" id="ARBA00010199"/>
    </source>
</evidence>
<feature type="transmembrane region" description="Helical" evidence="13">
    <location>
        <begin position="316"/>
        <end position="336"/>
    </location>
</feature>
<evidence type="ECO:0000256" key="4">
    <source>
        <dbReference type="ARBA" id="ARBA00020268"/>
    </source>
</evidence>
<protein>
    <recommendedName>
        <fullName evidence="4">Probable multidrug resistance protein NorM</fullName>
    </recommendedName>
    <alternativeName>
        <fullName evidence="12">Multidrug-efflux transporter</fullName>
    </alternativeName>
</protein>
<feature type="transmembrane region" description="Helical" evidence="13">
    <location>
        <begin position="165"/>
        <end position="184"/>
    </location>
</feature>
<feature type="transmembrane region" description="Helical" evidence="13">
    <location>
        <begin position="94"/>
        <end position="118"/>
    </location>
</feature>
<evidence type="ECO:0000256" key="10">
    <source>
        <dbReference type="ARBA" id="ARBA00023065"/>
    </source>
</evidence>
<keyword evidence="5" id="KW-0813">Transport</keyword>
<dbReference type="CDD" id="cd13137">
    <property type="entry name" value="MATE_NorM_like"/>
    <property type="match status" value="1"/>
</dbReference>
<comment type="subcellular location">
    <subcellularLocation>
        <location evidence="2">Cell membrane</location>
        <topology evidence="2">Multi-pass membrane protein</topology>
    </subcellularLocation>
</comment>
<evidence type="ECO:0000256" key="5">
    <source>
        <dbReference type="ARBA" id="ARBA00022448"/>
    </source>
</evidence>
<evidence type="ECO:0000256" key="8">
    <source>
        <dbReference type="ARBA" id="ARBA00022692"/>
    </source>
</evidence>
<evidence type="ECO:0000313" key="14">
    <source>
        <dbReference type="EMBL" id="VYT71593.1"/>
    </source>
</evidence>
<feature type="transmembrane region" description="Helical" evidence="13">
    <location>
        <begin position="130"/>
        <end position="153"/>
    </location>
</feature>
<comment type="similarity">
    <text evidence="3">Belongs to the multi antimicrobial extrusion (MATE) (TC 2.A.66.1) family.</text>
</comment>
<dbReference type="InterPro" id="IPR050222">
    <property type="entry name" value="MATE_MdtK"/>
</dbReference>
<reference evidence="14" key="1">
    <citation type="submission" date="2019-11" db="EMBL/GenBank/DDBJ databases">
        <authorList>
            <person name="Feng L."/>
        </authorList>
    </citation>
    <scope>NUCLEOTIDE SEQUENCE</scope>
    <source>
        <strain evidence="14">CramosumLFYP8</strain>
    </source>
</reference>
<dbReference type="RefSeq" id="WP_156635279.1">
    <property type="nucleotide sequence ID" value="NZ_CACRTL010000017.1"/>
</dbReference>
<organism evidence="14">
    <name type="scientific">Thomasclavelia ramosa</name>
    <dbReference type="NCBI Taxonomy" id="1547"/>
    <lineage>
        <taxon>Bacteria</taxon>
        <taxon>Bacillati</taxon>
        <taxon>Bacillota</taxon>
        <taxon>Erysipelotrichia</taxon>
        <taxon>Erysipelotrichales</taxon>
        <taxon>Coprobacillaceae</taxon>
        <taxon>Thomasclavelia</taxon>
    </lineage>
</organism>
<accession>A0A6N2YZ97</accession>
<dbReference type="GO" id="GO:0015297">
    <property type="term" value="F:antiporter activity"/>
    <property type="evidence" value="ECO:0007669"/>
    <property type="project" value="UniProtKB-KW"/>
</dbReference>
<keyword evidence="8 13" id="KW-0812">Transmembrane</keyword>
<dbReference type="GO" id="GO:0042910">
    <property type="term" value="F:xenobiotic transmembrane transporter activity"/>
    <property type="evidence" value="ECO:0007669"/>
    <property type="project" value="InterPro"/>
</dbReference>
<feature type="transmembrane region" description="Helical" evidence="13">
    <location>
        <begin position="190"/>
        <end position="209"/>
    </location>
</feature>
<feature type="transmembrane region" description="Helical" evidence="13">
    <location>
        <begin position="12"/>
        <end position="32"/>
    </location>
</feature>
<dbReference type="NCBIfam" id="TIGR00797">
    <property type="entry name" value="matE"/>
    <property type="match status" value="1"/>
</dbReference>
<dbReference type="InterPro" id="IPR002528">
    <property type="entry name" value="MATE_fam"/>
</dbReference>
<feature type="transmembrane region" description="Helical" evidence="13">
    <location>
        <begin position="52"/>
        <end position="73"/>
    </location>
</feature>
<proteinExistence type="inferred from homology"/>
<feature type="transmembrane region" description="Helical" evidence="13">
    <location>
        <begin position="274"/>
        <end position="295"/>
    </location>
</feature>
<evidence type="ECO:0000256" key="12">
    <source>
        <dbReference type="ARBA" id="ARBA00031636"/>
    </source>
</evidence>
<sequence>MKEKLYSNKNLLYLFIPLVIEQGLEYLVGFADSLMVAKVGEAAVSGVSLVDFVMALLISIFTALATGGGAITGQYLGSKKDNEANQSALQMMKVTFYLSIVITLIIFVFKNSILHLLFGSISSDVYHHAMTYLNVVVLSIPFLAIYNGGAAIFRTMNNSKLPMQIMLAMNIVNVIGNALCVFILKMGVEGIAIPTLVSRVGAALLILYFSKKTTIHLSQLMNIKINRNMIEKILNIGIPFGIENSMFYLGRLIVLSIVSLFGTASIAANSVGGTLVMFQVLPGTAINLGLTSIISRCIGANDYDQAKYYTKKINRWMHISFIISTVIILLLMPLIMSFYNLSSRATSYVWQIIILHGIMMTLIWPYGYMLPVIFRSSGDAKFPMIVSIISMVICRILFSYILAVIFNMGMMGTWYAMFLDWIVKAIIYTYHYIKGKWMNYQVV</sequence>
<keyword evidence="9 13" id="KW-1133">Transmembrane helix</keyword>
<dbReference type="PANTHER" id="PTHR43298:SF2">
    <property type="entry name" value="FMN_FAD EXPORTER YEEO-RELATED"/>
    <property type="match status" value="1"/>
</dbReference>
<keyword evidence="11 13" id="KW-0472">Membrane</keyword>
<feature type="transmembrane region" description="Helical" evidence="13">
    <location>
        <begin position="248"/>
        <end position="268"/>
    </location>
</feature>
<dbReference type="InterPro" id="IPR048279">
    <property type="entry name" value="MdtK-like"/>
</dbReference>
<keyword evidence="6" id="KW-0050">Antiport</keyword>
<keyword evidence="10" id="KW-0406">Ion transport</keyword>
<dbReference type="GO" id="GO:0006811">
    <property type="term" value="P:monoatomic ion transport"/>
    <property type="evidence" value="ECO:0007669"/>
    <property type="project" value="UniProtKB-KW"/>
</dbReference>
<dbReference type="GO" id="GO:0005886">
    <property type="term" value="C:plasma membrane"/>
    <property type="evidence" value="ECO:0007669"/>
    <property type="project" value="UniProtKB-SubCell"/>
</dbReference>
<gene>
    <name evidence="14" type="primary">mepA_12</name>
    <name evidence="14" type="ORF">CRLFYP8_01979</name>
</gene>
<feature type="transmembrane region" description="Helical" evidence="13">
    <location>
        <begin position="382"/>
        <end position="406"/>
    </location>
</feature>
<evidence type="ECO:0000256" key="11">
    <source>
        <dbReference type="ARBA" id="ARBA00023136"/>
    </source>
</evidence>
<evidence type="ECO:0000256" key="13">
    <source>
        <dbReference type="SAM" id="Phobius"/>
    </source>
</evidence>
<evidence type="ECO:0000256" key="9">
    <source>
        <dbReference type="ARBA" id="ARBA00022989"/>
    </source>
</evidence>
<evidence type="ECO:0000256" key="2">
    <source>
        <dbReference type="ARBA" id="ARBA00004651"/>
    </source>
</evidence>
<evidence type="ECO:0000256" key="7">
    <source>
        <dbReference type="ARBA" id="ARBA00022475"/>
    </source>
</evidence>
<comment type="function">
    <text evidence="1">Multidrug efflux pump.</text>
</comment>
<dbReference type="AlphaFoldDB" id="A0A6N2YZ97"/>
<keyword evidence="7" id="KW-1003">Cell membrane</keyword>
<dbReference type="Pfam" id="PF01554">
    <property type="entry name" value="MatE"/>
    <property type="match status" value="2"/>
</dbReference>
<dbReference type="EMBL" id="CACRTL010000017">
    <property type="protein sequence ID" value="VYT71593.1"/>
    <property type="molecule type" value="Genomic_DNA"/>
</dbReference>
<dbReference type="PIRSF" id="PIRSF006603">
    <property type="entry name" value="DinF"/>
    <property type="match status" value="1"/>
</dbReference>
<feature type="transmembrane region" description="Helical" evidence="13">
    <location>
        <begin position="412"/>
        <end position="433"/>
    </location>
</feature>
<feature type="transmembrane region" description="Helical" evidence="13">
    <location>
        <begin position="348"/>
        <end position="370"/>
    </location>
</feature>
<name>A0A6N2YZ97_9FIRM</name>
<evidence type="ECO:0000256" key="6">
    <source>
        <dbReference type="ARBA" id="ARBA00022449"/>
    </source>
</evidence>